<organism evidence="4 5">
    <name type="scientific">Eumeta variegata</name>
    <name type="common">Bagworm moth</name>
    <name type="synonym">Eumeta japonica</name>
    <dbReference type="NCBI Taxonomy" id="151549"/>
    <lineage>
        <taxon>Eukaryota</taxon>
        <taxon>Metazoa</taxon>
        <taxon>Ecdysozoa</taxon>
        <taxon>Arthropoda</taxon>
        <taxon>Hexapoda</taxon>
        <taxon>Insecta</taxon>
        <taxon>Pterygota</taxon>
        <taxon>Neoptera</taxon>
        <taxon>Endopterygota</taxon>
        <taxon>Lepidoptera</taxon>
        <taxon>Glossata</taxon>
        <taxon>Ditrysia</taxon>
        <taxon>Tineoidea</taxon>
        <taxon>Psychidae</taxon>
        <taxon>Oiketicinae</taxon>
        <taxon>Eumeta</taxon>
    </lineage>
</organism>
<reference evidence="4 5" key="1">
    <citation type="journal article" date="2019" name="Commun. Biol.">
        <title>The bagworm genome reveals a unique fibroin gene that provides high tensile strength.</title>
        <authorList>
            <person name="Kono N."/>
            <person name="Nakamura H."/>
            <person name="Ohtoshi R."/>
            <person name="Tomita M."/>
            <person name="Numata K."/>
            <person name="Arakawa K."/>
        </authorList>
    </citation>
    <scope>NUCLEOTIDE SEQUENCE [LARGE SCALE GENOMIC DNA]</scope>
</reference>
<dbReference type="SUPFAM" id="SSF69065">
    <property type="entry name" value="RNase III domain-like"/>
    <property type="match status" value="1"/>
</dbReference>
<dbReference type="Pfam" id="PF00636">
    <property type="entry name" value="Ribonuclease_3"/>
    <property type="match status" value="1"/>
</dbReference>
<dbReference type="PANTHER" id="PTHR14950:SF37">
    <property type="entry name" value="ENDORIBONUCLEASE DICER"/>
    <property type="match status" value="1"/>
</dbReference>
<evidence type="ECO:0000256" key="2">
    <source>
        <dbReference type="SAM" id="MobiDB-lite"/>
    </source>
</evidence>
<dbReference type="CDD" id="cd00593">
    <property type="entry name" value="RIBOc"/>
    <property type="match status" value="1"/>
</dbReference>
<dbReference type="EMBL" id="BGZK01007445">
    <property type="protein sequence ID" value="GBP03975.1"/>
    <property type="molecule type" value="Genomic_DNA"/>
</dbReference>
<dbReference type="GO" id="GO:0005634">
    <property type="term" value="C:nucleus"/>
    <property type="evidence" value="ECO:0007669"/>
    <property type="project" value="TreeGrafter"/>
</dbReference>
<feature type="non-terminal residue" evidence="4">
    <location>
        <position position="342"/>
    </location>
</feature>
<dbReference type="PANTHER" id="PTHR14950">
    <property type="entry name" value="DICER-RELATED"/>
    <property type="match status" value="1"/>
</dbReference>
<protein>
    <submittedName>
        <fullName evidence="4">Endoribonuclease Dcr-1</fullName>
    </submittedName>
</protein>
<dbReference type="GO" id="GO:0030422">
    <property type="term" value="P:siRNA processing"/>
    <property type="evidence" value="ECO:0007669"/>
    <property type="project" value="TreeGrafter"/>
</dbReference>
<dbReference type="Gene3D" id="1.10.1520.10">
    <property type="entry name" value="Ribonuclease III domain"/>
    <property type="match status" value="1"/>
</dbReference>
<dbReference type="AlphaFoldDB" id="A0A4C1SPR0"/>
<dbReference type="GO" id="GO:0031054">
    <property type="term" value="P:pre-miRNA processing"/>
    <property type="evidence" value="ECO:0007669"/>
    <property type="project" value="TreeGrafter"/>
</dbReference>
<gene>
    <name evidence="4" type="primary">Dcr-1</name>
    <name evidence="4" type="ORF">EVAR_72842_1</name>
</gene>
<sequence length="342" mass="38754">MAYGSSDFDTDDSDLDSENSDDDMDTDGLSTSKNRNAAMGVRIEYKTAHEAEAVDVKREKRATLAPQPDDVDDARDRKAQDAYLRQGDAPEQYVEKFRQAVDRHKATIIDNGLLVKKDSAVAEILPEADKEVQDKAPKISVELRNDNSMSTDPILSMYEEMFPYVTENCWQMSLEEGHVTLENIEKNKRALLADLKRELSDEEIQKLHLYSMVDVDIDSSSYVDEKVANVGFDNKRCYIDKLNNSPYMNEEYAPNFSRNRVENGKTKKTFDFDFQPKLEGHPGPSPSVILQALTMSNANDGINLERLETIGDSFLKFAITAYLYCAHPTVHEGKLSHMRSKQ</sequence>
<dbReference type="GO" id="GO:0006309">
    <property type="term" value="P:apoptotic DNA fragmentation"/>
    <property type="evidence" value="ECO:0007669"/>
    <property type="project" value="TreeGrafter"/>
</dbReference>
<feature type="domain" description="RNase III" evidence="3">
    <location>
        <begin position="288"/>
        <end position="342"/>
    </location>
</feature>
<proteinExistence type="predicted"/>
<evidence type="ECO:0000259" key="3">
    <source>
        <dbReference type="PROSITE" id="PS50142"/>
    </source>
</evidence>
<dbReference type="InterPro" id="IPR000999">
    <property type="entry name" value="RNase_III_dom"/>
</dbReference>
<accession>A0A4C1SPR0</accession>
<dbReference type="GO" id="GO:0004525">
    <property type="term" value="F:ribonuclease III activity"/>
    <property type="evidence" value="ECO:0007669"/>
    <property type="project" value="InterPro"/>
</dbReference>
<comment type="caution">
    <text evidence="4">The sequence shown here is derived from an EMBL/GenBank/DDBJ whole genome shotgun (WGS) entry which is preliminary data.</text>
</comment>
<evidence type="ECO:0000256" key="1">
    <source>
        <dbReference type="ARBA" id="ARBA00022801"/>
    </source>
</evidence>
<dbReference type="GO" id="GO:0005737">
    <property type="term" value="C:cytoplasm"/>
    <property type="evidence" value="ECO:0007669"/>
    <property type="project" value="TreeGrafter"/>
</dbReference>
<keyword evidence="5" id="KW-1185">Reference proteome</keyword>
<keyword evidence="1" id="KW-0378">Hydrolase</keyword>
<dbReference type="Proteomes" id="UP000299102">
    <property type="component" value="Unassembled WGS sequence"/>
</dbReference>
<dbReference type="InterPro" id="IPR036389">
    <property type="entry name" value="RNase_III_sf"/>
</dbReference>
<dbReference type="GO" id="GO:0003723">
    <property type="term" value="F:RNA binding"/>
    <property type="evidence" value="ECO:0007669"/>
    <property type="project" value="TreeGrafter"/>
</dbReference>
<evidence type="ECO:0000313" key="5">
    <source>
        <dbReference type="Proteomes" id="UP000299102"/>
    </source>
</evidence>
<dbReference type="OrthoDB" id="2392202at2759"/>
<dbReference type="PROSITE" id="PS50142">
    <property type="entry name" value="RNASE_3_2"/>
    <property type="match status" value="1"/>
</dbReference>
<dbReference type="STRING" id="151549.A0A4C1SPR0"/>
<dbReference type="GO" id="GO:0004530">
    <property type="term" value="F:deoxyribonuclease I activity"/>
    <property type="evidence" value="ECO:0007669"/>
    <property type="project" value="TreeGrafter"/>
</dbReference>
<feature type="compositionally biased region" description="Basic and acidic residues" evidence="2">
    <location>
        <begin position="43"/>
        <end position="62"/>
    </location>
</feature>
<feature type="region of interest" description="Disordered" evidence="2">
    <location>
        <begin position="1"/>
        <end position="75"/>
    </location>
</feature>
<evidence type="ECO:0000313" key="4">
    <source>
        <dbReference type="EMBL" id="GBP03975.1"/>
    </source>
</evidence>
<name>A0A4C1SPR0_EUMVA</name>
<feature type="compositionally biased region" description="Acidic residues" evidence="2">
    <location>
        <begin position="8"/>
        <end position="26"/>
    </location>
</feature>